<comment type="caution">
    <text evidence="1">The sequence shown here is derived from an EMBL/GenBank/DDBJ whole genome shotgun (WGS) entry which is preliminary data.</text>
</comment>
<name>A0A835H2Q1_9MAGN</name>
<dbReference type="Proteomes" id="UP000631114">
    <property type="component" value="Unassembled WGS sequence"/>
</dbReference>
<gene>
    <name evidence="1" type="ORF">IFM89_036164</name>
</gene>
<organism evidence="1 2">
    <name type="scientific">Coptis chinensis</name>
    <dbReference type="NCBI Taxonomy" id="261450"/>
    <lineage>
        <taxon>Eukaryota</taxon>
        <taxon>Viridiplantae</taxon>
        <taxon>Streptophyta</taxon>
        <taxon>Embryophyta</taxon>
        <taxon>Tracheophyta</taxon>
        <taxon>Spermatophyta</taxon>
        <taxon>Magnoliopsida</taxon>
        <taxon>Ranunculales</taxon>
        <taxon>Ranunculaceae</taxon>
        <taxon>Coptidoideae</taxon>
        <taxon>Coptis</taxon>
    </lineage>
</organism>
<accession>A0A835H2Q1</accession>
<sequence length="135" mass="15043">MAGKLMHAVWYEGYGGGAAAAALKGAWLANWVCKDLNAKMCCIFTVVKREDFSIKICTSDIFFSRELRHHQQVYRSASPTGLVVEIQGPLVKGVHLLLWSQEVAIDAASFHRCWRNRKTKLVLVHSFLALGLGLI</sequence>
<keyword evidence="2" id="KW-1185">Reference proteome</keyword>
<evidence type="ECO:0000313" key="1">
    <source>
        <dbReference type="EMBL" id="KAF9590672.1"/>
    </source>
</evidence>
<evidence type="ECO:0000313" key="2">
    <source>
        <dbReference type="Proteomes" id="UP000631114"/>
    </source>
</evidence>
<protein>
    <submittedName>
        <fullName evidence="1">Uncharacterized protein</fullName>
    </submittedName>
</protein>
<dbReference type="EMBL" id="JADFTS010000009">
    <property type="protein sequence ID" value="KAF9590672.1"/>
    <property type="molecule type" value="Genomic_DNA"/>
</dbReference>
<dbReference type="AlphaFoldDB" id="A0A835H2Q1"/>
<reference evidence="1 2" key="1">
    <citation type="submission" date="2020-10" db="EMBL/GenBank/DDBJ databases">
        <title>The Coptis chinensis genome and diversification of protoberbering-type alkaloids.</title>
        <authorList>
            <person name="Wang B."/>
            <person name="Shu S."/>
            <person name="Song C."/>
            <person name="Liu Y."/>
        </authorList>
    </citation>
    <scope>NUCLEOTIDE SEQUENCE [LARGE SCALE GENOMIC DNA]</scope>
    <source>
        <strain evidence="1">HL-2020</strain>
        <tissue evidence="1">Leaf</tissue>
    </source>
</reference>
<proteinExistence type="predicted"/>